<evidence type="ECO:0000313" key="2">
    <source>
        <dbReference type="Proteomes" id="UP000027222"/>
    </source>
</evidence>
<dbReference type="OrthoDB" id="2408877at2759"/>
<name>A0A067TG79_GALM3</name>
<accession>A0A067TG79</accession>
<dbReference type="STRING" id="685588.A0A067TG79"/>
<dbReference type="EMBL" id="KL142370">
    <property type="protein sequence ID" value="KDR82166.1"/>
    <property type="molecule type" value="Genomic_DNA"/>
</dbReference>
<dbReference type="AlphaFoldDB" id="A0A067TG79"/>
<protein>
    <submittedName>
        <fullName evidence="1">Uncharacterized protein</fullName>
    </submittedName>
</protein>
<gene>
    <name evidence="1" type="ORF">GALMADRAFT_60335</name>
</gene>
<organism evidence="1 2">
    <name type="scientific">Galerina marginata (strain CBS 339.88)</name>
    <dbReference type="NCBI Taxonomy" id="685588"/>
    <lineage>
        <taxon>Eukaryota</taxon>
        <taxon>Fungi</taxon>
        <taxon>Dikarya</taxon>
        <taxon>Basidiomycota</taxon>
        <taxon>Agaricomycotina</taxon>
        <taxon>Agaricomycetes</taxon>
        <taxon>Agaricomycetidae</taxon>
        <taxon>Agaricales</taxon>
        <taxon>Agaricineae</taxon>
        <taxon>Strophariaceae</taxon>
        <taxon>Galerina</taxon>
    </lineage>
</organism>
<keyword evidence="2" id="KW-1185">Reference proteome</keyword>
<dbReference type="Proteomes" id="UP000027222">
    <property type="component" value="Unassembled WGS sequence"/>
</dbReference>
<evidence type="ECO:0000313" key="1">
    <source>
        <dbReference type="EMBL" id="KDR82166.1"/>
    </source>
</evidence>
<proteinExistence type="predicted"/>
<reference evidence="2" key="1">
    <citation type="journal article" date="2014" name="Proc. Natl. Acad. Sci. U.S.A.">
        <title>Extensive sampling of basidiomycete genomes demonstrates inadequacy of the white-rot/brown-rot paradigm for wood decay fungi.</title>
        <authorList>
            <person name="Riley R."/>
            <person name="Salamov A.A."/>
            <person name="Brown D.W."/>
            <person name="Nagy L.G."/>
            <person name="Floudas D."/>
            <person name="Held B.W."/>
            <person name="Levasseur A."/>
            <person name="Lombard V."/>
            <person name="Morin E."/>
            <person name="Otillar R."/>
            <person name="Lindquist E.A."/>
            <person name="Sun H."/>
            <person name="LaButti K.M."/>
            <person name="Schmutz J."/>
            <person name="Jabbour D."/>
            <person name="Luo H."/>
            <person name="Baker S.E."/>
            <person name="Pisabarro A.G."/>
            <person name="Walton J.D."/>
            <person name="Blanchette R.A."/>
            <person name="Henrissat B."/>
            <person name="Martin F."/>
            <person name="Cullen D."/>
            <person name="Hibbett D.S."/>
            <person name="Grigoriev I.V."/>
        </authorList>
    </citation>
    <scope>NUCLEOTIDE SEQUENCE [LARGE SCALE GENOMIC DNA]</scope>
    <source>
        <strain evidence="2">CBS 339.88</strain>
    </source>
</reference>
<sequence length="219" mass="25190">MPPISVHQDLLNQYLISMIMREVLRPADQQRIELMREQNDLDINSMLSILLTRYPNGRTTVPKSGNIHLAWEFMQNPAHHDRFINMLRVSPLVFETILTLIEEHPVFTNNSNNAQTPVEQQLAVTLFRLGRYGNGASVEDIAREAGCSEGSKEVEKKWMDEHLGFRGKWREGWLMYDGTIVVLYKKPGLNGDAYYTRKGNYGLNAQVRIHLSCFSDLLI</sequence>
<dbReference type="HOGENOM" id="CLU_018552_1_0_1"/>